<evidence type="ECO:0000313" key="1">
    <source>
        <dbReference type="EMBL" id="GAA0186808.1"/>
    </source>
</evidence>
<accession>A0AAV3RYH7</accession>
<name>A0AAV3RYH7_LITER</name>
<sequence length="426" mass="47686">MPSTENLVEFVDPSVRDTLDGLKDGSVTPNVRDTTVESSQGMNVDISSATGIEPVTAKSTRDDVVRSVAATDADTADLPKERSMPTAGQGVVDTFNFDVEELEILEDDGTRVINTGEVLLASDSHVETGQSGQNAHKVVNDIATKNTILPNNCGGCHRLGHSERLGIRRTNYEIWRGRKINVVFTYFHEFGSIYISYISLMYLRSNFAFKIGGILEDREAITQEEVANVIISTIADMFTNMHVLQDHHVVKLKLNLQDQSWGCVFFINEELKMYRAREECLIKMPDITCVHNYITITCALKKRMRCLYCLACANMAKDVVPNVNHNVVELMVSQVEDVVRFDANILKLLNVNEDKVPTLSLKRKGKSNYHISSIVAERSGKIIVGATKKRKEIMKQTVEPSIDKTWSYYGEQQDGSLLCSKEVLLK</sequence>
<keyword evidence="2" id="KW-1185">Reference proteome</keyword>
<dbReference type="EMBL" id="BAABME010014049">
    <property type="protein sequence ID" value="GAA0186808.1"/>
    <property type="molecule type" value="Genomic_DNA"/>
</dbReference>
<dbReference type="AlphaFoldDB" id="A0AAV3RYH7"/>
<reference evidence="1 2" key="1">
    <citation type="submission" date="2024-01" db="EMBL/GenBank/DDBJ databases">
        <title>The complete chloroplast genome sequence of Lithospermum erythrorhizon: insights into the phylogenetic relationship among Boraginaceae species and the maternal lineages of purple gromwells.</title>
        <authorList>
            <person name="Okada T."/>
            <person name="Watanabe K."/>
        </authorList>
    </citation>
    <scope>NUCLEOTIDE SEQUENCE [LARGE SCALE GENOMIC DNA]</scope>
</reference>
<gene>
    <name evidence="1" type="ORF">LIER_34096</name>
</gene>
<dbReference type="Proteomes" id="UP001454036">
    <property type="component" value="Unassembled WGS sequence"/>
</dbReference>
<evidence type="ECO:0000313" key="2">
    <source>
        <dbReference type="Proteomes" id="UP001454036"/>
    </source>
</evidence>
<protein>
    <submittedName>
        <fullName evidence="1">Uncharacterized protein</fullName>
    </submittedName>
</protein>
<comment type="caution">
    <text evidence="1">The sequence shown here is derived from an EMBL/GenBank/DDBJ whole genome shotgun (WGS) entry which is preliminary data.</text>
</comment>
<organism evidence="1 2">
    <name type="scientific">Lithospermum erythrorhizon</name>
    <name type="common">Purple gromwell</name>
    <name type="synonym">Lithospermum officinale var. erythrorhizon</name>
    <dbReference type="NCBI Taxonomy" id="34254"/>
    <lineage>
        <taxon>Eukaryota</taxon>
        <taxon>Viridiplantae</taxon>
        <taxon>Streptophyta</taxon>
        <taxon>Embryophyta</taxon>
        <taxon>Tracheophyta</taxon>
        <taxon>Spermatophyta</taxon>
        <taxon>Magnoliopsida</taxon>
        <taxon>eudicotyledons</taxon>
        <taxon>Gunneridae</taxon>
        <taxon>Pentapetalae</taxon>
        <taxon>asterids</taxon>
        <taxon>lamiids</taxon>
        <taxon>Boraginales</taxon>
        <taxon>Boraginaceae</taxon>
        <taxon>Boraginoideae</taxon>
        <taxon>Lithospermeae</taxon>
        <taxon>Lithospermum</taxon>
    </lineage>
</organism>
<proteinExistence type="predicted"/>